<accession>A0A6A5TU10</accession>
<dbReference type="PANTHER" id="PTHR42085">
    <property type="entry name" value="F-BOX DOMAIN-CONTAINING PROTEIN"/>
    <property type="match status" value="1"/>
</dbReference>
<dbReference type="Proteomes" id="UP000800035">
    <property type="component" value="Unassembled WGS sequence"/>
</dbReference>
<organism evidence="1 2">
    <name type="scientific">Byssothecium circinans</name>
    <dbReference type="NCBI Taxonomy" id="147558"/>
    <lineage>
        <taxon>Eukaryota</taxon>
        <taxon>Fungi</taxon>
        <taxon>Dikarya</taxon>
        <taxon>Ascomycota</taxon>
        <taxon>Pezizomycotina</taxon>
        <taxon>Dothideomycetes</taxon>
        <taxon>Pleosporomycetidae</taxon>
        <taxon>Pleosporales</taxon>
        <taxon>Massarineae</taxon>
        <taxon>Massarinaceae</taxon>
        <taxon>Byssothecium</taxon>
    </lineage>
</organism>
<dbReference type="AlphaFoldDB" id="A0A6A5TU10"/>
<evidence type="ECO:0000313" key="1">
    <source>
        <dbReference type="EMBL" id="KAF1955229.1"/>
    </source>
</evidence>
<dbReference type="InterPro" id="IPR038883">
    <property type="entry name" value="AN11006-like"/>
</dbReference>
<gene>
    <name evidence="1" type="ORF">CC80DRAFT_493169</name>
</gene>
<dbReference type="OrthoDB" id="3801356at2759"/>
<protein>
    <recommendedName>
        <fullName evidence="3">F-box domain-containing protein</fullName>
    </recommendedName>
</protein>
<keyword evidence="2" id="KW-1185">Reference proteome</keyword>
<sequence length="587" mass="65837">MASFPAVPTIPKDISRKAYPTKASFLDLPAEIRNMVYSLVLGPPSEITVDTRDYHSFSPFTLEALRLKTAPWERSANNPIFQICRQLYHETTSLFYGQSTFVITRLYTCANHRLEEDQAGLAAKWMSGLGSQVAMLKKVIIDLDRTCDWPCCAESSPGAGNFEHGVDVFGLLKLLWANSDAQIDIRFCHSRGPSHLRRGYYLHRGLRTRTLATVLTTLAEDELGVKKYWRTIKALYILRNGTQGAVLFDTTRQPSGPRWSHDASHWLFDITANGDTVEFCASSPPLGLRNLPSNALSRIIHHVNTAPDHASVDLTEKTIDGADPVLTSVSQLTRRDSETAYLKNNFDVKMTSTDPTTLFSSFDTLRKWLCRSRSATWPFDIGHPNFVKREKRGEWRFHLNFALAGSNTTSLIDVGVGLVGFIAVTSHVYWDCAISFTLTTRAPDGSPQYAEHSISLSVLRLRVLVALTEYAIQYPGSRRLQCPEVYMNGLGVITLVSDHQTRHLSSQTLASIFQDNDKSELMEMYAAEPGKNGRDDTTYSLDPILYHDGSLRVYTGFLGHVVADELEGEETLDYWAKRCKWYAAADV</sequence>
<proteinExistence type="predicted"/>
<name>A0A6A5TU10_9PLEO</name>
<reference evidence="1" key="1">
    <citation type="journal article" date="2020" name="Stud. Mycol.">
        <title>101 Dothideomycetes genomes: a test case for predicting lifestyles and emergence of pathogens.</title>
        <authorList>
            <person name="Haridas S."/>
            <person name="Albert R."/>
            <person name="Binder M."/>
            <person name="Bloem J."/>
            <person name="Labutti K."/>
            <person name="Salamov A."/>
            <person name="Andreopoulos B."/>
            <person name="Baker S."/>
            <person name="Barry K."/>
            <person name="Bills G."/>
            <person name="Bluhm B."/>
            <person name="Cannon C."/>
            <person name="Castanera R."/>
            <person name="Culley D."/>
            <person name="Daum C."/>
            <person name="Ezra D."/>
            <person name="Gonzalez J."/>
            <person name="Henrissat B."/>
            <person name="Kuo A."/>
            <person name="Liang C."/>
            <person name="Lipzen A."/>
            <person name="Lutzoni F."/>
            <person name="Magnuson J."/>
            <person name="Mondo S."/>
            <person name="Nolan M."/>
            <person name="Ohm R."/>
            <person name="Pangilinan J."/>
            <person name="Park H.-J."/>
            <person name="Ramirez L."/>
            <person name="Alfaro M."/>
            <person name="Sun H."/>
            <person name="Tritt A."/>
            <person name="Yoshinaga Y."/>
            <person name="Zwiers L.-H."/>
            <person name="Turgeon B."/>
            <person name="Goodwin S."/>
            <person name="Spatafora J."/>
            <person name="Crous P."/>
            <person name="Grigoriev I."/>
        </authorList>
    </citation>
    <scope>NUCLEOTIDE SEQUENCE</scope>
    <source>
        <strain evidence="1">CBS 675.92</strain>
    </source>
</reference>
<evidence type="ECO:0000313" key="2">
    <source>
        <dbReference type="Proteomes" id="UP000800035"/>
    </source>
</evidence>
<dbReference type="PANTHER" id="PTHR42085:SF1">
    <property type="entry name" value="F-BOX DOMAIN-CONTAINING PROTEIN"/>
    <property type="match status" value="1"/>
</dbReference>
<dbReference type="EMBL" id="ML976995">
    <property type="protein sequence ID" value="KAF1955229.1"/>
    <property type="molecule type" value="Genomic_DNA"/>
</dbReference>
<evidence type="ECO:0008006" key="3">
    <source>
        <dbReference type="Google" id="ProtNLM"/>
    </source>
</evidence>